<feature type="compositionally biased region" description="Basic and acidic residues" evidence="1">
    <location>
        <begin position="392"/>
        <end position="401"/>
    </location>
</feature>
<feature type="compositionally biased region" description="Low complexity" evidence="1">
    <location>
        <begin position="216"/>
        <end position="264"/>
    </location>
</feature>
<accession>A0A848KSG2</accession>
<reference evidence="2 3" key="1">
    <citation type="submission" date="2020-04" db="EMBL/GenBank/DDBJ databases">
        <title>Gordonia sp. nov. TBRC 11910.</title>
        <authorList>
            <person name="Suriyachadkun C."/>
        </authorList>
    </citation>
    <scope>NUCLEOTIDE SEQUENCE [LARGE SCALE GENOMIC DNA]</scope>
    <source>
        <strain evidence="2 3">TBRC 11910</strain>
    </source>
</reference>
<name>A0A848KSG2_9ACTN</name>
<dbReference type="Proteomes" id="UP000550729">
    <property type="component" value="Unassembled WGS sequence"/>
</dbReference>
<comment type="caution">
    <text evidence="2">The sequence shown here is derived from an EMBL/GenBank/DDBJ whole genome shotgun (WGS) entry which is preliminary data.</text>
</comment>
<organism evidence="2 3">
    <name type="scientific">Gordonia asplenii</name>
    <dbReference type="NCBI Taxonomy" id="2725283"/>
    <lineage>
        <taxon>Bacteria</taxon>
        <taxon>Bacillati</taxon>
        <taxon>Actinomycetota</taxon>
        <taxon>Actinomycetes</taxon>
        <taxon>Mycobacteriales</taxon>
        <taxon>Gordoniaceae</taxon>
        <taxon>Gordonia</taxon>
    </lineage>
</organism>
<protein>
    <submittedName>
        <fullName evidence="2">Uncharacterized protein</fullName>
    </submittedName>
</protein>
<keyword evidence="3" id="KW-1185">Reference proteome</keyword>
<dbReference type="RefSeq" id="WP_170193576.1">
    <property type="nucleotide sequence ID" value="NZ_JABBNB010000006.1"/>
</dbReference>
<feature type="region of interest" description="Disordered" evidence="1">
    <location>
        <begin position="147"/>
        <end position="401"/>
    </location>
</feature>
<feature type="compositionally biased region" description="Low complexity" evidence="1">
    <location>
        <begin position="321"/>
        <end position="340"/>
    </location>
</feature>
<feature type="compositionally biased region" description="Low complexity" evidence="1">
    <location>
        <begin position="189"/>
        <end position="204"/>
    </location>
</feature>
<sequence length="401" mass="39692">MAPGGGRTDWDSHSIADILAKIQSMDSVQAAADAAALQAAVTSAQAAARRLGSVFDAGEWLLKGKAATAGLTSAQAAATAISASATLASSAVSALTTAGGVLQTARANQFALAGLQAQMAVAPEDSAAIKSAVTNLMNSHYSDPMTGTAVPAATGSAGNSPGSTSSANTGGDTATSNSTQTRGSGTPSNTTNNANTAVKNTATKGDTTKNNPTTVANKSQATKTAATTTNGAQQNSTQKTNTTTTSDKGDKTTPTPARTTPSRVTPDKALDLGRGTNTRSGPSPHSPGGRGVAPGGMQPVSSPLRRLGISTMSPLGTPATGAGSQASPSRSSSSPYGPHAGRSREGKDGRHRVASFLNTTANGEEVVGSLPLVGPPVIGDWAGPPPEPDDAAPPRDKKTGK</sequence>
<feature type="compositionally biased region" description="Polar residues" evidence="1">
    <location>
        <begin position="156"/>
        <end position="188"/>
    </location>
</feature>
<dbReference type="AlphaFoldDB" id="A0A848KSG2"/>
<evidence type="ECO:0000256" key="1">
    <source>
        <dbReference type="SAM" id="MobiDB-lite"/>
    </source>
</evidence>
<dbReference type="EMBL" id="JABBNB010000006">
    <property type="protein sequence ID" value="NMO01069.1"/>
    <property type="molecule type" value="Genomic_DNA"/>
</dbReference>
<feature type="compositionally biased region" description="Low complexity" evidence="1">
    <location>
        <begin position="366"/>
        <end position="382"/>
    </location>
</feature>
<evidence type="ECO:0000313" key="2">
    <source>
        <dbReference type="EMBL" id="NMO01069.1"/>
    </source>
</evidence>
<gene>
    <name evidence="2" type="ORF">HH308_07550</name>
</gene>
<evidence type="ECO:0000313" key="3">
    <source>
        <dbReference type="Proteomes" id="UP000550729"/>
    </source>
</evidence>
<proteinExistence type="predicted"/>